<dbReference type="Gene3D" id="3.30.1490.10">
    <property type="match status" value="1"/>
</dbReference>
<comment type="caution">
    <text evidence="4">The sequence shown here is derived from an EMBL/GenBank/DDBJ whole genome shotgun (WGS) entry which is preliminary data.</text>
</comment>
<dbReference type="Gene3D" id="3.30.1370.30">
    <property type="match status" value="1"/>
</dbReference>
<gene>
    <name evidence="4" type="ORF">STAS_31007</name>
</gene>
<accession>A0A5A7R7K2</accession>
<keyword evidence="2 4" id="KW-0689">Ribosomal protein</keyword>
<evidence type="ECO:0000256" key="3">
    <source>
        <dbReference type="ARBA" id="ARBA00023274"/>
    </source>
</evidence>
<dbReference type="InterPro" id="IPR000630">
    <property type="entry name" value="Ribosomal_uS8"/>
</dbReference>
<sequence>MGRRILNDALRTIVNAEKRRFATAELKPISNVLSSFLQIMKYRGFLREEDRQLRENDVEIVRKEKCISYIKDFQVHDQHRVGRITVQLLGRVNDCRAITYRQDVKAQYIENYKTRALPTRQVWFVFLQFFTVGLCCDHNTEWSPRSRGGYSTKRWRSSSWILLLMDFYCSREKKPE</sequence>
<dbReference type="PANTHER" id="PTHR11758">
    <property type="entry name" value="40S RIBOSOMAL PROTEIN S15A"/>
    <property type="match status" value="1"/>
</dbReference>
<dbReference type="GO" id="GO:0005840">
    <property type="term" value="C:ribosome"/>
    <property type="evidence" value="ECO:0007669"/>
    <property type="project" value="UniProtKB-KW"/>
</dbReference>
<keyword evidence="3" id="KW-0687">Ribonucleoprotein</keyword>
<evidence type="ECO:0000256" key="1">
    <source>
        <dbReference type="ARBA" id="ARBA00006471"/>
    </source>
</evidence>
<dbReference type="Proteomes" id="UP000325081">
    <property type="component" value="Unassembled WGS sequence"/>
</dbReference>
<name>A0A5A7R7K2_STRAF</name>
<dbReference type="AlphaFoldDB" id="A0A5A7R7K2"/>
<dbReference type="EMBL" id="BKCP01010626">
    <property type="protein sequence ID" value="GER53489.1"/>
    <property type="molecule type" value="Genomic_DNA"/>
</dbReference>
<dbReference type="GO" id="GO:0006412">
    <property type="term" value="P:translation"/>
    <property type="evidence" value="ECO:0007669"/>
    <property type="project" value="InterPro"/>
</dbReference>
<dbReference type="OrthoDB" id="10250260at2759"/>
<dbReference type="GO" id="GO:0003735">
    <property type="term" value="F:structural constituent of ribosome"/>
    <property type="evidence" value="ECO:0007669"/>
    <property type="project" value="InterPro"/>
</dbReference>
<dbReference type="GO" id="GO:1990904">
    <property type="term" value="C:ribonucleoprotein complex"/>
    <property type="evidence" value="ECO:0007669"/>
    <property type="project" value="UniProtKB-KW"/>
</dbReference>
<evidence type="ECO:0000313" key="4">
    <source>
        <dbReference type="EMBL" id="GER53489.1"/>
    </source>
</evidence>
<comment type="similarity">
    <text evidence="1">Belongs to the universal ribosomal protein uS8 family.</text>
</comment>
<evidence type="ECO:0000313" key="5">
    <source>
        <dbReference type="Proteomes" id="UP000325081"/>
    </source>
</evidence>
<keyword evidence="5" id="KW-1185">Reference proteome</keyword>
<dbReference type="SUPFAM" id="SSF56047">
    <property type="entry name" value="Ribosomal protein S8"/>
    <property type="match status" value="2"/>
</dbReference>
<reference evidence="5" key="1">
    <citation type="journal article" date="2019" name="Curr. Biol.">
        <title>Genome Sequence of Striga asiatica Provides Insight into the Evolution of Plant Parasitism.</title>
        <authorList>
            <person name="Yoshida S."/>
            <person name="Kim S."/>
            <person name="Wafula E.K."/>
            <person name="Tanskanen J."/>
            <person name="Kim Y.M."/>
            <person name="Honaas L."/>
            <person name="Yang Z."/>
            <person name="Spallek T."/>
            <person name="Conn C.E."/>
            <person name="Ichihashi Y."/>
            <person name="Cheong K."/>
            <person name="Cui S."/>
            <person name="Der J.P."/>
            <person name="Gundlach H."/>
            <person name="Jiao Y."/>
            <person name="Hori C."/>
            <person name="Ishida J.K."/>
            <person name="Kasahara H."/>
            <person name="Kiba T."/>
            <person name="Kim M.S."/>
            <person name="Koo N."/>
            <person name="Laohavisit A."/>
            <person name="Lee Y.H."/>
            <person name="Lumba S."/>
            <person name="McCourt P."/>
            <person name="Mortimer J.C."/>
            <person name="Mutuku J.M."/>
            <person name="Nomura T."/>
            <person name="Sasaki-Sekimoto Y."/>
            <person name="Seto Y."/>
            <person name="Wang Y."/>
            <person name="Wakatake T."/>
            <person name="Sakakibara H."/>
            <person name="Demura T."/>
            <person name="Yamaguchi S."/>
            <person name="Yoneyama K."/>
            <person name="Manabe R.I."/>
            <person name="Nelson D.C."/>
            <person name="Schulman A.H."/>
            <person name="Timko M.P."/>
            <person name="dePamphilis C.W."/>
            <person name="Choi D."/>
            <person name="Shirasu K."/>
        </authorList>
    </citation>
    <scope>NUCLEOTIDE SEQUENCE [LARGE SCALE GENOMIC DNA]</scope>
    <source>
        <strain evidence="5">cv. UVA1</strain>
    </source>
</reference>
<proteinExistence type="inferred from homology"/>
<protein>
    <submittedName>
        <fullName evidence="4">40S ribosomal protein S15a-2</fullName>
    </submittedName>
</protein>
<dbReference type="InterPro" id="IPR035987">
    <property type="entry name" value="Ribosomal_uS8_sf"/>
</dbReference>
<organism evidence="4 5">
    <name type="scientific">Striga asiatica</name>
    <name type="common">Asiatic witchweed</name>
    <name type="synonym">Buchnera asiatica</name>
    <dbReference type="NCBI Taxonomy" id="4170"/>
    <lineage>
        <taxon>Eukaryota</taxon>
        <taxon>Viridiplantae</taxon>
        <taxon>Streptophyta</taxon>
        <taxon>Embryophyta</taxon>
        <taxon>Tracheophyta</taxon>
        <taxon>Spermatophyta</taxon>
        <taxon>Magnoliopsida</taxon>
        <taxon>eudicotyledons</taxon>
        <taxon>Gunneridae</taxon>
        <taxon>Pentapetalae</taxon>
        <taxon>asterids</taxon>
        <taxon>lamiids</taxon>
        <taxon>Lamiales</taxon>
        <taxon>Orobanchaceae</taxon>
        <taxon>Buchnereae</taxon>
        <taxon>Striga</taxon>
    </lineage>
</organism>
<evidence type="ECO:0000256" key="2">
    <source>
        <dbReference type="ARBA" id="ARBA00022980"/>
    </source>
</evidence>